<dbReference type="AlphaFoldDB" id="A0AA40BTK1"/>
<evidence type="ECO:0000256" key="1">
    <source>
        <dbReference type="SAM" id="MobiDB-lite"/>
    </source>
</evidence>
<organism evidence="2 3">
    <name type="scientific">Schizothecium vesticola</name>
    <dbReference type="NCBI Taxonomy" id="314040"/>
    <lineage>
        <taxon>Eukaryota</taxon>
        <taxon>Fungi</taxon>
        <taxon>Dikarya</taxon>
        <taxon>Ascomycota</taxon>
        <taxon>Pezizomycotina</taxon>
        <taxon>Sordariomycetes</taxon>
        <taxon>Sordariomycetidae</taxon>
        <taxon>Sordariales</taxon>
        <taxon>Schizotheciaceae</taxon>
        <taxon>Schizothecium</taxon>
    </lineage>
</organism>
<evidence type="ECO:0000313" key="3">
    <source>
        <dbReference type="Proteomes" id="UP001172155"/>
    </source>
</evidence>
<reference evidence="2" key="1">
    <citation type="submission" date="2023-06" db="EMBL/GenBank/DDBJ databases">
        <title>Genome-scale phylogeny and comparative genomics of the fungal order Sordariales.</title>
        <authorList>
            <consortium name="Lawrence Berkeley National Laboratory"/>
            <person name="Hensen N."/>
            <person name="Bonometti L."/>
            <person name="Westerberg I."/>
            <person name="Brannstrom I.O."/>
            <person name="Guillou S."/>
            <person name="Cros-Aarteil S."/>
            <person name="Calhoun S."/>
            <person name="Haridas S."/>
            <person name="Kuo A."/>
            <person name="Mondo S."/>
            <person name="Pangilinan J."/>
            <person name="Riley R."/>
            <person name="LaButti K."/>
            <person name="Andreopoulos B."/>
            <person name="Lipzen A."/>
            <person name="Chen C."/>
            <person name="Yanf M."/>
            <person name="Daum C."/>
            <person name="Ng V."/>
            <person name="Clum A."/>
            <person name="Steindorff A."/>
            <person name="Ohm R."/>
            <person name="Martin F."/>
            <person name="Silar P."/>
            <person name="Natvig D."/>
            <person name="Lalanne C."/>
            <person name="Gautier V."/>
            <person name="Ament-velasquez S.L."/>
            <person name="Kruys A."/>
            <person name="Hutchinson M.I."/>
            <person name="Powell A.J."/>
            <person name="Barry K."/>
            <person name="Miller A.N."/>
            <person name="Grigoriev I.V."/>
            <person name="Debuchy R."/>
            <person name="Gladieux P."/>
            <person name="Thoren M.H."/>
            <person name="Johannesson H."/>
        </authorList>
    </citation>
    <scope>NUCLEOTIDE SEQUENCE</scope>
    <source>
        <strain evidence="2">SMH3187-1</strain>
    </source>
</reference>
<accession>A0AA40BTK1</accession>
<feature type="region of interest" description="Disordered" evidence="1">
    <location>
        <begin position="28"/>
        <end position="50"/>
    </location>
</feature>
<keyword evidence="3" id="KW-1185">Reference proteome</keyword>
<proteinExistence type="predicted"/>
<comment type="caution">
    <text evidence="2">The sequence shown here is derived from an EMBL/GenBank/DDBJ whole genome shotgun (WGS) entry which is preliminary data.</text>
</comment>
<evidence type="ECO:0000313" key="2">
    <source>
        <dbReference type="EMBL" id="KAK0740141.1"/>
    </source>
</evidence>
<protein>
    <submittedName>
        <fullName evidence="2">Uncharacterized protein</fullName>
    </submittedName>
</protein>
<sequence length="79" mass="8623">MLDISISSMRYRTLMALIDICPPHHPNHLGIGPSTANGPRPPPSTRRAWHMSSPEYPGHEAIMCNISGAGRPIALKSRP</sequence>
<name>A0AA40BTK1_9PEZI</name>
<dbReference type="Proteomes" id="UP001172155">
    <property type="component" value="Unassembled WGS sequence"/>
</dbReference>
<gene>
    <name evidence="2" type="ORF">B0T18DRAFT_202708</name>
</gene>
<dbReference type="EMBL" id="JAUKUD010000006">
    <property type="protein sequence ID" value="KAK0740141.1"/>
    <property type="molecule type" value="Genomic_DNA"/>
</dbReference>